<evidence type="ECO:0000313" key="4">
    <source>
        <dbReference type="EMBL" id="AZI67720.1"/>
    </source>
</evidence>
<dbReference type="PRINTS" id="PR00793">
    <property type="entry name" value="PROAMNOPTASE"/>
</dbReference>
<dbReference type="RefSeq" id="WP_124758091.1">
    <property type="nucleotide sequence ID" value="NZ_CP034158.1"/>
</dbReference>
<reference evidence="4 5" key="1">
    <citation type="submission" date="2018-11" db="EMBL/GenBank/DDBJ databases">
        <title>Proposal to divide the Flavobacteriaceae and reorganize its genera based on Amino Acid Identity values calculated from whole genome sequences.</title>
        <authorList>
            <person name="Nicholson A.C."/>
            <person name="Gulvik C.A."/>
            <person name="Whitney A.M."/>
            <person name="Humrighouse B.W."/>
            <person name="Bell M."/>
            <person name="Holmes B."/>
            <person name="Steigerwalt A.G."/>
            <person name="Villarma A."/>
            <person name="Sheth M."/>
            <person name="Batra D."/>
            <person name="Pryor J."/>
            <person name="Bernardet J.-F."/>
            <person name="Hugo C."/>
            <person name="Kampfer P."/>
            <person name="Newman J.D."/>
            <person name="McQuiston J.R."/>
        </authorList>
    </citation>
    <scope>NUCLEOTIDE SEQUENCE [LARGE SCALE GENOMIC DNA]</scope>
    <source>
        <strain evidence="4 5">H3001</strain>
    </source>
</reference>
<accession>A0ABM7C9N7</accession>
<keyword evidence="5" id="KW-1185">Reference proteome</keyword>
<proteinExistence type="inferred from homology"/>
<dbReference type="InterPro" id="IPR002410">
    <property type="entry name" value="Peptidase_S33"/>
</dbReference>
<dbReference type="EMBL" id="CP034158">
    <property type="protein sequence ID" value="AZI67720.1"/>
    <property type="molecule type" value="Genomic_DNA"/>
</dbReference>
<dbReference type="SUPFAM" id="SSF53474">
    <property type="entry name" value="alpha/beta-Hydrolases"/>
    <property type="match status" value="1"/>
</dbReference>
<dbReference type="PANTHER" id="PTHR43798:SF33">
    <property type="entry name" value="HYDROLASE, PUTATIVE (AFU_ORTHOLOGUE AFUA_2G14860)-RELATED"/>
    <property type="match status" value="1"/>
</dbReference>
<keyword evidence="2 4" id="KW-0378">Hydrolase</keyword>
<comment type="similarity">
    <text evidence="1">Belongs to the peptidase S33 family.</text>
</comment>
<dbReference type="GO" id="GO:0016787">
    <property type="term" value="F:hydrolase activity"/>
    <property type="evidence" value="ECO:0007669"/>
    <property type="project" value="UniProtKB-KW"/>
</dbReference>
<gene>
    <name evidence="4" type="ORF">EIB71_08605</name>
</gene>
<organism evidence="4 5">
    <name type="scientific">Kaistella daneshvariae</name>
    <dbReference type="NCBI Taxonomy" id="2487074"/>
    <lineage>
        <taxon>Bacteria</taxon>
        <taxon>Pseudomonadati</taxon>
        <taxon>Bacteroidota</taxon>
        <taxon>Flavobacteriia</taxon>
        <taxon>Flavobacteriales</taxon>
        <taxon>Weeksellaceae</taxon>
        <taxon>Chryseobacterium group</taxon>
        <taxon>Kaistella</taxon>
    </lineage>
</organism>
<feature type="domain" description="AB hydrolase-1" evidence="3">
    <location>
        <begin position="62"/>
        <end position="298"/>
    </location>
</feature>
<dbReference type="Pfam" id="PF00561">
    <property type="entry name" value="Abhydrolase_1"/>
    <property type="match status" value="1"/>
</dbReference>
<name>A0ABM7C9N7_9FLAO</name>
<dbReference type="InterPro" id="IPR029058">
    <property type="entry name" value="AB_hydrolase_fold"/>
</dbReference>
<dbReference type="InterPro" id="IPR000073">
    <property type="entry name" value="AB_hydrolase_1"/>
</dbReference>
<evidence type="ECO:0000259" key="3">
    <source>
        <dbReference type="Pfam" id="PF00561"/>
    </source>
</evidence>
<dbReference type="InterPro" id="IPR050266">
    <property type="entry name" value="AB_hydrolase_sf"/>
</dbReference>
<evidence type="ECO:0000256" key="2">
    <source>
        <dbReference type="ARBA" id="ARBA00022801"/>
    </source>
</evidence>
<dbReference type="PANTHER" id="PTHR43798">
    <property type="entry name" value="MONOACYLGLYCEROL LIPASE"/>
    <property type="match status" value="1"/>
</dbReference>
<protein>
    <submittedName>
        <fullName evidence="4">Alpha/beta fold hydrolase</fullName>
    </submittedName>
</protein>
<evidence type="ECO:0000256" key="1">
    <source>
        <dbReference type="ARBA" id="ARBA00010088"/>
    </source>
</evidence>
<dbReference type="Proteomes" id="UP000274483">
    <property type="component" value="Chromosome"/>
</dbReference>
<dbReference type="Gene3D" id="3.40.50.1820">
    <property type="entry name" value="alpha/beta hydrolase"/>
    <property type="match status" value="1"/>
</dbReference>
<evidence type="ECO:0000313" key="5">
    <source>
        <dbReference type="Proteomes" id="UP000274483"/>
    </source>
</evidence>
<sequence length="316" mass="35988">MLRKTFINHENQTFKHFIHRTESNIFWPEKGRKFKICTGIFTVTSDSTKLFTKISGNGDLCIYVHGGPGMWSDSFENLKGKNLESRLKMVYYDQRGSGRSFAATNNDYSVNRMVEDIEDIRKKLGSPKVYLMAHSFGGIIATSYAAKYGQNLKGLILVNSTLYLNDSVLSQVAYANKLAGTKIEIKDDQYMPALSEAMNVLSEKGLMYKLLTDSQENMEILNNIDAKRPEENGFRNNVWSMNEYFGDFTKLSSDIKIPVLVITGTEDHAVGPQHYKLFRFPNQKMAEIKGGHLLYFENNPEFLQSVFAFIGKKNSR</sequence>